<sequence>MADIDYQKLTENALQQIKTAQERYNFADAKYNQVREKFQLGEVDKIAFDEAFENRLQAYAELEELQHEHFAIKCLK</sequence>
<dbReference type="EMBL" id="QFWT01000003">
    <property type="protein sequence ID" value="PWI34160.1"/>
    <property type="molecule type" value="Genomic_DNA"/>
</dbReference>
<keyword evidence="3" id="KW-1185">Reference proteome</keyword>
<accession>A0A2U3BBJ5</accession>
<dbReference type="Proteomes" id="UP000245362">
    <property type="component" value="Unassembled WGS sequence"/>
</dbReference>
<keyword evidence="1" id="KW-0175">Coiled coil</keyword>
<comment type="caution">
    <text evidence="2">The sequence shown here is derived from an EMBL/GenBank/DDBJ whole genome shotgun (WGS) entry which is preliminary data.</text>
</comment>
<dbReference type="AlphaFoldDB" id="A0A2U3BBJ5"/>
<reference evidence="2 3" key="1">
    <citation type="submission" date="2018-05" db="EMBL/GenBank/DDBJ databases">
        <title>Vibrio limimaris sp. nov., isolated from marine sediment.</title>
        <authorList>
            <person name="Li C.-M."/>
        </authorList>
    </citation>
    <scope>NUCLEOTIDE SEQUENCE [LARGE SCALE GENOMIC DNA]</scope>
    <source>
        <strain evidence="2 3">E4404</strain>
    </source>
</reference>
<protein>
    <submittedName>
        <fullName evidence="2">Uncharacterized protein</fullName>
    </submittedName>
</protein>
<evidence type="ECO:0000313" key="2">
    <source>
        <dbReference type="EMBL" id="PWI34160.1"/>
    </source>
</evidence>
<evidence type="ECO:0000313" key="3">
    <source>
        <dbReference type="Proteomes" id="UP000245362"/>
    </source>
</evidence>
<dbReference type="GO" id="GO:0015562">
    <property type="term" value="F:efflux transmembrane transporter activity"/>
    <property type="evidence" value="ECO:0007669"/>
    <property type="project" value="InterPro"/>
</dbReference>
<organism evidence="2 3">
    <name type="scientific">Vibrio albus</name>
    <dbReference type="NCBI Taxonomy" id="2200953"/>
    <lineage>
        <taxon>Bacteria</taxon>
        <taxon>Pseudomonadati</taxon>
        <taxon>Pseudomonadota</taxon>
        <taxon>Gammaproteobacteria</taxon>
        <taxon>Vibrionales</taxon>
        <taxon>Vibrionaceae</taxon>
        <taxon>Vibrio</taxon>
    </lineage>
</organism>
<proteinExistence type="predicted"/>
<gene>
    <name evidence="2" type="ORF">DI392_08205</name>
</gene>
<name>A0A2U3BBJ5_9VIBR</name>
<feature type="coiled-coil region" evidence="1">
    <location>
        <begin position="10"/>
        <end position="68"/>
    </location>
</feature>
<dbReference type="RefSeq" id="WP_109319412.1">
    <property type="nucleotide sequence ID" value="NZ_QFWT01000003.1"/>
</dbReference>
<evidence type="ECO:0000256" key="1">
    <source>
        <dbReference type="SAM" id="Coils"/>
    </source>
</evidence>